<dbReference type="AlphaFoldDB" id="A0A7Z7LZ02"/>
<gene>
    <name evidence="1" type="ORF">NCTC10588_03640</name>
</gene>
<protein>
    <submittedName>
        <fullName evidence="1">Uncharacterized protein</fullName>
    </submittedName>
</protein>
<comment type="caution">
    <text evidence="1">The sequence shown here is derived from an EMBL/GenBank/DDBJ whole genome shotgun (WGS) entry which is preliminary data.</text>
</comment>
<accession>A0A7Z7LZ02</accession>
<dbReference type="EMBL" id="UFYD01000001">
    <property type="protein sequence ID" value="STD12712.1"/>
    <property type="molecule type" value="Genomic_DNA"/>
</dbReference>
<reference evidence="1 2" key="1">
    <citation type="submission" date="2018-06" db="EMBL/GenBank/DDBJ databases">
        <authorList>
            <consortium name="Pathogen Informatics"/>
            <person name="Doyle S."/>
        </authorList>
    </citation>
    <scope>NUCLEOTIDE SEQUENCE [LARGE SCALE GENOMIC DNA]</scope>
    <source>
        <strain evidence="1 2">NCTC10588</strain>
    </source>
</reference>
<proteinExistence type="predicted"/>
<dbReference type="Proteomes" id="UP000254876">
    <property type="component" value="Unassembled WGS sequence"/>
</dbReference>
<organism evidence="1 2">
    <name type="scientific">Elizabethkingia anophelis</name>
    <dbReference type="NCBI Taxonomy" id="1117645"/>
    <lineage>
        <taxon>Bacteria</taxon>
        <taxon>Pseudomonadati</taxon>
        <taxon>Bacteroidota</taxon>
        <taxon>Flavobacteriia</taxon>
        <taxon>Flavobacteriales</taxon>
        <taxon>Weeksellaceae</taxon>
        <taxon>Elizabethkingia</taxon>
    </lineage>
</organism>
<sequence length="40" mass="4701">MAIGNNLLVNREFSIFNKSLVLAMNNSLFDFYINKKFFIL</sequence>
<evidence type="ECO:0000313" key="1">
    <source>
        <dbReference type="EMBL" id="STD12712.1"/>
    </source>
</evidence>
<name>A0A7Z7LZ02_9FLAO</name>
<evidence type="ECO:0000313" key="2">
    <source>
        <dbReference type="Proteomes" id="UP000254876"/>
    </source>
</evidence>